<reference evidence="2" key="1">
    <citation type="submission" date="2020-11" db="EMBL/GenBank/DDBJ databases">
        <authorList>
            <person name="Tran Van P."/>
        </authorList>
    </citation>
    <scope>NUCLEOTIDE SEQUENCE</scope>
</reference>
<dbReference type="AlphaFoldDB" id="A0A7R9JE51"/>
<feature type="compositionally biased region" description="Basic residues" evidence="1">
    <location>
        <begin position="29"/>
        <end position="43"/>
    </location>
</feature>
<feature type="region of interest" description="Disordered" evidence="1">
    <location>
        <begin position="1"/>
        <end position="61"/>
    </location>
</feature>
<name>A0A7R9JE51_TIMCA</name>
<accession>A0A7R9JE51</accession>
<dbReference type="EMBL" id="OE185977">
    <property type="protein sequence ID" value="CAD7577667.1"/>
    <property type="molecule type" value="Genomic_DNA"/>
</dbReference>
<evidence type="ECO:0000313" key="2">
    <source>
        <dbReference type="EMBL" id="CAD7577667.1"/>
    </source>
</evidence>
<proteinExistence type="predicted"/>
<evidence type="ECO:0000256" key="1">
    <source>
        <dbReference type="SAM" id="MobiDB-lite"/>
    </source>
</evidence>
<gene>
    <name evidence="2" type="ORF">TCMB3V08_LOCUS10215</name>
</gene>
<protein>
    <submittedName>
        <fullName evidence="2">(California timema) hypothetical protein</fullName>
    </submittedName>
</protein>
<organism evidence="2">
    <name type="scientific">Timema californicum</name>
    <name type="common">California timema</name>
    <name type="synonym">Walking stick</name>
    <dbReference type="NCBI Taxonomy" id="61474"/>
    <lineage>
        <taxon>Eukaryota</taxon>
        <taxon>Metazoa</taxon>
        <taxon>Ecdysozoa</taxon>
        <taxon>Arthropoda</taxon>
        <taxon>Hexapoda</taxon>
        <taxon>Insecta</taxon>
        <taxon>Pterygota</taxon>
        <taxon>Neoptera</taxon>
        <taxon>Polyneoptera</taxon>
        <taxon>Phasmatodea</taxon>
        <taxon>Timematodea</taxon>
        <taxon>Timematoidea</taxon>
        <taxon>Timematidae</taxon>
        <taxon>Timema</taxon>
    </lineage>
</organism>
<sequence length="72" mass="7948">MKGQDFPTLDARHHGTQSPLLLSPAPLHPTRHAHMSASRRRRLPTTPDLGVSDETNNAGQGYLKCQHCPRAL</sequence>